<protein>
    <recommendedName>
        <fullName evidence="3">Phage tail protein</fullName>
    </recommendedName>
</protein>
<sequence>MADVYGIQNTLVSLIAGVIYPNGTSQPSVSGVATSIYAGWPQPARLEQDLNAGGCHVTVYPLSTEKKLTESLGRPWRTISKGDSGITATVSGQQITFGGTVTTPTNINIHSNDQHYTYAVQPTDTLTTIATALAVLIAGASNVGPVITMPSSAAFEVRIGANDTVGRILRRQEKDFQITVWAGSPDVRAAAALAVDNGLSALASLSMPDGSPTVLRYKRSLISDSAQSYLVYRHDMIFCVDFSSLQTAQATQVVAPTMNVSDTHTTQTFPE</sequence>
<name>A0ABM6K791_PANSE</name>
<reference evidence="1 2" key="1">
    <citation type="submission" date="2016-10" db="EMBL/GenBank/DDBJ databases">
        <title>Complete Genome Assembly of Pantoea stewartii subsp. stewartii DC283, a Corn Pathogen.</title>
        <authorList>
            <person name="Duong D.A."/>
            <person name="Stevens A.M."/>
            <person name="Jensen R.V."/>
        </authorList>
    </citation>
    <scope>NUCLEOTIDE SEQUENCE [LARGE SCALE GENOMIC DNA]</scope>
    <source>
        <strain evidence="1 2">DC283</strain>
    </source>
</reference>
<evidence type="ECO:0008006" key="3">
    <source>
        <dbReference type="Google" id="ProtNLM"/>
    </source>
</evidence>
<dbReference type="Proteomes" id="UP000192380">
    <property type="component" value="Chromosome"/>
</dbReference>
<accession>A0ABM6K791</accession>
<dbReference type="EMBL" id="CP017581">
    <property type="protein sequence ID" value="ARF50034.1"/>
    <property type="molecule type" value="Genomic_DNA"/>
</dbReference>
<keyword evidence="2" id="KW-1185">Reference proteome</keyword>
<evidence type="ECO:0000313" key="2">
    <source>
        <dbReference type="Proteomes" id="UP000192380"/>
    </source>
</evidence>
<evidence type="ECO:0000313" key="1">
    <source>
        <dbReference type="EMBL" id="ARF50034.1"/>
    </source>
</evidence>
<organism evidence="1 2">
    <name type="scientific">Pantoea stewartii subsp. stewartii DC283</name>
    <dbReference type="NCBI Taxonomy" id="660596"/>
    <lineage>
        <taxon>Bacteria</taxon>
        <taxon>Pseudomonadati</taxon>
        <taxon>Pseudomonadota</taxon>
        <taxon>Gammaproteobacteria</taxon>
        <taxon>Enterobacterales</taxon>
        <taxon>Erwiniaceae</taxon>
        <taxon>Pantoea</taxon>
    </lineage>
</organism>
<gene>
    <name evidence="1" type="ORF">DSJ_12225</name>
</gene>
<dbReference type="RefSeq" id="WP_044242082.1">
    <property type="nucleotide sequence ID" value="NZ_AHIE01000017.1"/>
</dbReference>
<proteinExistence type="predicted"/>